<dbReference type="PANTHER" id="PTHR47947:SF26">
    <property type="entry name" value="CYTOCHROME P450"/>
    <property type="match status" value="1"/>
</dbReference>
<gene>
    <name evidence="12" type="ORF">PIB30_088157</name>
</gene>
<name>A0ABU6RU40_9FABA</name>
<dbReference type="Pfam" id="PF00067">
    <property type="entry name" value="p450"/>
    <property type="match status" value="1"/>
</dbReference>
<evidence type="ECO:0000256" key="9">
    <source>
        <dbReference type="ARBA" id="ARBA00023033"/>
    </source>
</evidence>
<comment type="subcellular location">
    <subcellularLocation>
        <location evidence="2">Membrane</location>
    </subcellularLocation>
</comment>
<evidence type="ECO:0000313" key="12">
    <source>
        <dbReference type="EMBL" id="MED6127439.1"/>
    </source>
</evidence>
<dbReference type="InterPro" id="IPR036396">
    <property type="entry name" value="Cyt_P450_sf"/>
</dbReference>
<evidence type="ECO:0000256" key="7">
    <source>
        <dbReference type="ARBA" id="ARBA00023002"/>
    </source>
</evidence>
<dbReference type="InterPro" id="IPR001128">
    <property type="entry name" value="Cyt_P450"/>
</dbReference>
<evidence type="ECO:0000256" key="2">
    <source>
        <dbReference type="ARBA" id="ARBA00004370"/>
    </source>
</evidence>
<dbReference type="Gene3D" id="1.10.630.10">
    <property type="entry name" value="Cytochrome P450"/>
    <property type="match status" value="1"/>
</dbReference>
<evidence type="ECO:0000256" key="11">
    <source>
        <dbReference type="SAM" id="Phobius"/>
    </source>
</evidence>
<sequence>MDYFQNLLSQPAAIFTMAMLFFSLFAISSLFLSRRDIHNAGARKAPPEAGGAWPLIGHLRLLGGPQPLHVTLGNMADKYGPIFTVRIGDRKNLIVSNGELAKECFTVNDKTFSGRPKMVALEVLGYDYAMFAFKSFGPSWRNLRKMAILDVLSNHKIYMNMHVLLSEVKTAMRESYNKSNNESVTITEMDKWFGEISLNVVFRLVVGKRFTGHSEENERIRKVLRDFSDLIASFVVSDSIPWLRWLDLDGGEKIMRKTAKELDELIQTWLDEHRRSRNHGAERDFMDNLISNINQGMDGQDVNILIKATSLV</sequence>
<dbReference type="Proteomes" id="UP001341840">
    <property type="component" value="Unassembled WGS sequence"/>
</dbReference>
<keyword evidence="7" id="KW-0560">Oxidoreductase</keyword>
<keyword evidence="8" id="KW-0408">Iron</keyword>
<evidence type="ECO:0008006" key="14">
    <source>
        <dbReference type="Google" id="ProtNLM"/>
    </source>
</evidence>
<comment type="cofactor">
    <cofactor evidence="1">
        <name>heme</name>
        <dbReference type="ChEBI" id="CHEBI:30413"/>
    </cofactor>
</comment>
<dbReference type="EMBL" id="JASCZI010031794">
    <property type="protein sequence ID" value="MED6127439.1"/>
    <property type="molecule type" value="Genomic_DNA"/>
</dbReference>
<keyword evidence="13" id="KW-1185">Reference proteome</keyword>
<evidence type="ECO:0000256" key="8">
    <source>
        <dbReference type="ARBA" id="ARBA00023004"/>
    </source>
</evidence>
<protein>
    <recommendedName>
        <fullName evidence="14">Cytochrome P450</fullName>
    </recommendedName>
</protein>
<proteinExistence type="predicted"/>
<evidence type="ECO:0000256" key="6">
    <source>
        <dbReference type="ARBA" id="ARBA00022989"/>
    </source>
</evidence>
<feature type="transmembrane region" description="Helical" evidence="11">
    <location>
        <begin position="12"/>
        <end position="33"/>
    </location>
</feature>
<evidence type="ECO:0000256" key="3">
    <source>
        <dbReference type="ARBA" id="ARBA00022617"/>
    </source>
</evidence>
<keyword evidence="5" id="KW-0479">Metal-binding</keyword>
<organism evidence="12 13">
    <name type="scientific">Stylosanthes scabra</name>
    <dbReference type="NCBI Taxonomy" id="79078"/>
    <lineage>
        <taxon>Eukaryota</taxon>
        <taxon>Viridiplantae</taxon>
        <taxon>Streptophyta</taxon>
        <taxon>Embryophyta</taxon>
        <taxon>Tracheophyta</taxon>
        <taxon>Spermatophyta</taxon>
        <taxon>Magnoliopsida</taxon>
        <taxon>eudicotyledons</taxon>
        <taxon>Gunneridae</taxon>
        <taxon>Pentapetalae</taxon>
        <taxon>rosids</taxon>
        <taxon>fabids</taxon>
        <taxon>Fabales</taxon>
        <taxon>Fabaceae</taxon>
        <taxon>Papilionoideae</taxon>
        <taxon>50 kb inversion clade</taxon>
        <taxon>dalbergioids sensu lato</taxon>
        <taxon>Dalbergieae</taxon>
        <taxon>Pterocarpus clade</taxon>
        <taxon>Stylosanthes</taxon>
    </lineage>
</organism>
<evidence type="ECO:0000256" key="5">
    <source>
        <dbReference type="ARBA" id="ARBA00022723"/>
    </source>
</evidence>
<evidence type="ECO:0000256" key="1">
    <source>
        <dbReference type="ARBA" id="ARBA00001971"/>
    </source>
</evidence>
<evidence type="ECO:0000313" key="13">
    <source>
        <dbReference type="Proteomes" id="UP001341840"/>
    </source>
</evidence>
<accession>A0ABU6RU40</accession>
<keyword evidence="3" id="KW-0349">Heme</keyword>
<dbReference type="SUPFAM" id="SSF48264">
    <property type="entry name" value="Cytochrome P450"/>
    <property type="match status" value="1"/>
</dbReference>
<evidence type="ECO:0000256" key="10">
    <source>
        <dbReference type="ARBA" id="ARBA00023136"/>
    </source>
</evidence>
<keyword evidence="6 11" id="KW-1133">Transmembrane helix</keyword>
<keyword evidence="9" id="KW-0503">Monooxygenase</keyword>
<keyword evidence="4 11" id="KW-0812">Transmembrane</keyword>
<dbReference type="InterPro" id="IPR002401">
    <property type="entry name" value="Cyt_P450_E_grp-I"/>
</dbReference>
<dbReference type="PANTHER" id="PTHR47947">
    <property type="entry name" value="CYTOCHROME P450 82C3-RELATED"/>
    <property type="match status" value="1"/>
</dbReference>
<dbReference type="PRINTS" id="PR00463">
    <property type="entry name" value="EP450I"/>
</dbReference>
<comment type="caution">
    <text evidence="12">The sequence shown here is derived from an EMBL/GenBank/DDBJ whole genome shotgun (WGS) entry which is preliminary data.</text>
</comment>
<reference evidence="12 13" key="1">
    <citation type="journal article" date="2023" name="Plants (Basel)">
        <title>Bridging the Gap: Combining Genomics and Transcriptomics Approaches to Understand Stylosanthes scabra, an Orphan Legume from the Brazilian Caatinga.</title>
        <authorList>
            <person name="Ferreira-Neto J.R.C."/>
            <person name="da Silva M.D."/>
            <person name="Binneck E."/>
            <person name="de Melo N.F."/>
            <person name="da Silva R.H."/>
            <person name="de Melo A.L.T.M."/>
            <person name="Pandolfi V."/>
            <person name="Bustamante F.O."/>
            <person name="Brasileiro-Vidal A.C."/>
            <person name="Benko-Iseppon A.M."/>
        </authorList>
    </citation>
    <scope>NUCLEOTIDE SEQUENCE [LARGE SCALE GENOMIC DNA]</scope>
    <source>
        <tissue evidence="12">Leaves</tissue>
    </source>
</reference>
<evidence type="ECO:0000256" key="4">
    <source>
        <dbReference type="ARBA" id="ARBA00022692"/>
    </source>
</evidence>
<keyword evidence="10 11" id="KW-0472">Membrane</keyword>
<dbReference type="InterPro" id="IPR050651">
    <property type="entry name" value="Plant_Cytochrome_P450_Monoox"/>
</dbReference>